<evidence type="ECO:0000256" key="1">
    <source>
        <dbReference type="SAM" id="MobiDB-lite"/>
    </source>
</evidence>
<dbReference type="Proteomes" id="UP000712281">
    <property type="component" value="Unassembled WGS sequence"/>
</dbReference>
<dbReference type="AlphaFoldDB" id="A0A8S9MHQ1"/>
<dbReference type="EMBL" id="QGKW02000007">
    <property type="protein sequence ID" value="KAF2619455.1"/>
    <property type="molecule type" value="Genomic_DNA"/>
</dbReference>
<feature type="region of interest" description="Disordered" evidence="1">
    <location>
        <begin position="1"/>
        <end position="32"/>
    </location>
</feature>
<name>A0A8S9MHQ1_BRACR</name>
<proteinExistence type="predicted"/>
<sequence>MTLKVIAPPPSRSRSPPDPPPPKLPLLGSLSPLEPLEPPDPHRPSRRISHSCSLPFYLDVYLSLCCIRFFHESLIFLGFLTSFAVASCERWCQCSLLILWLLCSPCPSLMTSLVPDLSSTAWTSSRGDGSRQTSDLKTFRRPLPFSSPWKMTVLPSGNIYSTWFWSMNLLSDDQLILLCSPQPPLISAHSDHNDQWLSFDSRKSLWVHHGNAGVDRFCWELRHAPSMESCLSYCSLVWRSQVL</sequence>
<organism evidence="2 3">
    <name type="scientific">Brassica cretica</name>
    <name type="common">Mustard</name>
    <dbReference type="NCBI Taxonomy" id="69181"/>
    <lineage>
        <taxon>Eukaryota</taxon>
        <taxon>Viridiplantae</taxon>
        <taxon>Streptophyta</taxon>
        <taxon>Embryophyta</taxon>
        <taxon>Tracheophyta</taxon>
        <taxon>Spermatophyta</taxon>
        <taxon>Magnoliopsida</taxon>
        <taxon>eudicotyledons</taxon>
        <taxon>Gunneridae</taxon>
        <taxon>Pentapetalae</taxon>
        <taxon>rosids</taxon>
        <taxon>malvids</taxon>
        <taxon>Brassicales</taxon>
        <taxon>Brassicaceae</taxon>
        <taxon>Brassiceae</taxon>
        <taxon>Brassica</taxon>
    </lineage>
</organism>
<comment type="caution">
    <text evidence="2">The sequence shown here is derived from an EMBL/GenBank/DDBJ whole genome shotgun (WGS) entry which is preliminary data.</text>
</comment>
<feature type="compositionally biased region" description="Pro residues" evidence="1">
    <location>
        <begin position="7"/>
        <end position="24"/>
    </location>
</feature>
<protein>
    <submittedName>
        <fullName evidence="2">Uncharacterized protein</fullName>
    </submittedName>
</protein>
<accession>A0A8S9MHQ1</accession>
<evidence type="ECO:0000313" key="2">
    <source>
        <dbReference type="EMBL" id="KAF2619455.1"/>
    </source>
</evidence>
<gene>
    <name evidence="2" type="ORF">F2Q68_00039868</name>
</gene>
<reference evidence="2" key="1">
    <citation type="submission" date="2019-12" db="EMBL/GenBank/DDBJ databases">
        <title>Genome sequencing and annotation of Brassica cretica.</title>
        <authorList>
            <person name="Studholme D.J."/>
            <person name="Sarris P.F."/>
        </authorList>
    </citation>
    <scope>NUCLEOTIDE SEQUENCE</scope>
    <source>
        <strain evidence="2">PFS-001/15</strain>
        <tissue evidence="2">Leaf</tissue>
    </source>
</reference>
<evidence type="ECO:0000313" key="3">
    <source>
        <dbReference type="Proteomes" id="UP000712281"/>
    </source>
</evidence>